<proteinExistence type="predicted"/>
<evidence type="ECO:0000313" key="2">
    <source>
        <dbReference type="Proteomes" id="UP001519921"/>
    </source>
</evidence>
<gene>
    <name evidence="1" type="ORF">KYD98_15005</name>
</gene>
<protein>
    <submittedName>
        <fullName evidence="1">Uncharacterized protein</fullName>
    </submittedName>
</protein>
<name>A0ABS7ARV3_9CLOT</name>
<sequence>MYCKFPDEFLVPIVSADDVIESNEISNLKRNTLDIELTKSEKDNFDMELKKMYRESCIMEEEVSKSCNKNDKKINMKSDSIEEGLKDVEIKSIWSEVDEDYANSQSEN</sequence>
<keyword evidence="2" id="KW-1185">Reference proteome</keyword>
<evidence type="ECO:0000313" key="1">
    <source>
        <dbReference type="EMBL" id="MBW6411398.1"/>
    </source>
</evidence>
<dbReference type="RefSeq" id="WP_219780864.1">
    <property type="nucleotide sequence ID" value="NZ_JAHXPT010000013.1"/>
</dbReference>
<dbReference type="Proteomes" id="UP001519921">
    <property type="component" value="Unassembled WGS sequence"/>
</dbReference>
<comment type="caution">
    <text evidence="1">The sequence shown here is derived from an EMBL/GenBank/DDBJ whole genome shotgun (WGS) entry which is preliminary data.</text>
</comment>
<dbReference type="EMBL" id="JAHXPT010000013">
    <property type="protein sequence ID" value="MBW6411398.1"/>
    <property type="molecule type" value="Genomic_DNA"/>
</dbReference>
<accession>A0ABS7ARV3</accession>
<reference evidence="1 2" key="1">
    <citation type="submission" date="2021-07" db="EMBL/GenBank/DDBJ databases">
        <title>Clostridium weizhouense sp. nov., an anaerobic bacterium isolated from activated sludge of Petroleum wastewater.</title>
        <authorList>
            <person name="Li Q."/>
        </authorList>
    </citation>
    <scope>NUCLEOTIDE SEQUENCE [LARGE SCALE GENOMIC DNA]</scope>
    <source>
        <strain evidence="1 2">YB-6</strain>
    </source>
</reference>
<organism evidence="1 2">
    <name type="scientific">Clostridium weizhouense</name>
    <dbReference type="NCBI Taxonomy" id="2859781"/>
    <lineage>
        <taxon>Bacteria</taxon>
        <taxon>Bacillati</taxon>
        <taxon>Bacillota</taxon>
        <taxon>Clostridia</taxon>
        <taxon>Eubacteriales</taxon>
        <taxon>Clostridiaceae</taxon>
        <taxon>Clostridium</taxon>
    </lineage>
</organism>